<dbReference type="RefSeq" id="WP_071018159.1">
    <property type="nucleotide sequence ID" value="NZ_CP017755.1"/>
</dbReference>
<keyword evidence="2" id="KW-1185">Reference proteome</keyword>
<dbReference type="EMBL" id="CP017755">
    <property type="protein sequence ID" value="AOZ10361.1"/>
    <property type="molecule type" value="Genomic_DNA"/>
</dbReference>
<evidence type="ECO:0000313" key="2">
    <source>
        <dbReference type="Proteomes" id="UP000177515"/>
    </source>
</evidence>
<reference evidence="1 2" key="1">
    <citation type="submission" date="2016-10" db="EMBL/GenBank/DDBJ databases">
        <title>Complete genome sequences of three Cupriavidus strains isolated from various Malaysian environments.</title>
        <authorList>
            <person name="Abdullah A.A.-A."/>
            <person name="Shafie N.A.H."/>
            <person name="Lau N.S."/>
        </authorList>
    </citation>
    <scope>NUCLEOTIDE SEQUENCE [LARGE SCALE GENOMIC DNA]</scope>
    <source>
        <strain evidence="1 2">USMAA1020</strain>
    </source>
</reference>
<proteinExistence type="predicted"/>
<gene>
    <name evidence="1" type="ORF">BKK80_32765</name>
</gene>
<accession>A0A1D9IE64</accession>
<sequence length="138" mass="14949">METSQGASSRPLASLNLVRASEAGHEFELKNSAGDGLGVFITVLGDHSDTVMAANRKLINERRERAYVAAKKGEKMAPDPIEDEEARAIEGAVLRTLAWRGIDEPCTPDHARLLYTINPEARGQVYAAAAETANFLAR</sequence>
<name>A0A1D9IE64_9BURK</name>
<dbReference type="Proteomes" id="UP000177515">
    <property type="component" value="Chromosome 2"/>
</dbReference>
<protein>
    <submittedName>
        <fullName evidence="1">Uncharacterized protein</fullName>
    </submittedName>
</protein>
<organism evidence="1 2">
    <name type="scientific">Cupriavidus malaysiensis</name>
    <dbReference type="NCBI Taxonomy" id="367825"/>
    <lineage>
        <taxon>Bacteria</taxon>
        <taxon>Pseudomonadati</taxon>
        <taxon>Pseudomonadota</taxon>
        <taxon>Betaproteobacteria</taxon>
        <taxon>Burkholderiales</taxon>
        <taxon>Burkholderiaceae</taxon>
        <taxon>Cupriavidus</taxon>
    </lineage>
</organism>
<evidence type="ECO:0000313" key="1">
    <source>
        <dbReference type="EMBL" id="AOZ10361.1"/>
    </source>
</evidence>